<dbReference type="InterPro" id="IPR043519">
    <property type="entry name" value="NT_sf"/>
</dbReference>
<dbReference type="Gene3D" id="3.30.460.10">
    <property type="entry name" value="Beta Polymerase, domain 2"/>
    <property type="match status" value="1"/>
</dbReference>
<proteinExistence type="inferred from homology"/>
<dbReference type="InterPro" id="IPR050264">
    <property type="entry name" value="Bact_CCA-adding_enz_type3_sf"/>
</dbReference>
<dbReference type="PANTHER" id="PTHR46173">
    <property type="entry name" value="CCA TRNA NUCLEOTIDYLTRANSFERASE 1, MITOCHONDRIAL"/>
    <property type="match status" value="1"/>
</dbReference>
<dbReference type="Pfam" id="PF01743">
    <property type="entry name" value="PolyA_pol"/>
    <property type="match status" value="1"/>
</dbReference>
<evidence type="ECO:0000256" key="8">
    <source>
        <dbReference type="RuleBase" id="RU003953"/>
    </source>
</evidence>
<dbReference type="InterPro" id="IPR003607">
    <property type="entry name" value="HD/PDEase_dom"/>
</dbReference>
<gene>
    <name evidence="12" type="ORF">H6A01_04375</name>
</gene>
<accession>A0ABS2GGL3</accession>
<dbReference type="SUPFAM" id="SSF81301">
    <property type="entry name" value="Nucleotidyltransferase"/>
    <property type="match status" value="1"/>
</dbReference>
<keyword evidence="2 8" id="KW-0808">Transferase</keyword>
<dbReference type="InterPro" id="IPR002646">
    <property type="entry name" value="PolA_pol_head_dom"/>
</dbReference>
<dbReference type="InterPro" id="IPR006674">
    <property type="entry name" value="HD_domain"/>
</dbReference>
<dbReference type="InterPro" id="IPR006675">
    <property type="entry name" value="HDIG_dom"/>
</dbReference>
<evidence type="ECO:0000259" key="9">
    <source>
        <dbReference type="Pfam" id="PF01743"/>
    </source>
</evidence>
<keyword evidence="3" id="KW-0819">tRNA processing</keyword>
<evidence type="ECO:0000256" key="5">
    <source>
        <dbReference type="ARBA" id="ARBA00022723"/>
    </source>
</evidence>
<evidence type="ECO:0000259" key="10">
    <source>
        <dbReference type="Pfam" id="PF01966"/>
    </source>
</evidence>
<keyword evidence="4" id="KW-0548">Nucleotidyltransferase</keyword>
<keyword evidence="13" id="KW-1185">Reference proteome</keyword>
<keyword evidence="8" id="KW-0694">RNA-binding</keyword>
<feature type="domain" description="Poly A polymerase head" evidence="9">
    <location>
        <begin position="32"/>
        <end position="158"/>
    </location>
</feature>
<protein>
    <submittedName>
        <fullName evidence="12">HD domain-containing protein</fullName>
    </submittedName>
</protein>
<comment type="cofactor">
    <cofactor evidence="1">
        <name>Mg(2+)</name>
        <dbReference type="ChEBI" id="CHEBI:18420"/>
    </cofactor>
</comment>
<dbReference type="InterPro" id="IPR032828">
    <property type="entry name" value="PolyA_RNA-bd"/>
</dbReference>
<comment type="similarity">
    <text evidence="8">Belongs to the tRNA nucleotidyltransferase/poly(A) polymerase family.</text>
</comment>
<sequence>MARDHYTKEQTDALRRGAMHIIEILHTAGFEAYVVGGAVRDILMHRVPHDYDIVTAAKPDEVIAIVTKHGYTTPGVVGKSFGVVVVTTPEGYSYEVATFRSERYGADSHRPEEITYADTLEEDVMRRDFTVNGLAMDRYGNIIDYVGGRRDIKKQTLRTIGRAEERFQEDALRMFRACRFVGQLDMLPHREIIDGMAPNFDRVKGLSLERVRQELDRLMLTPAVAKGLDVLVQSRLAECSCRVNDNGHVTEVDILPELYHLVDLPQQPEFHAFDGWYHTLAAVAATRPDPIIRWGALLHDVGKGMPGVRGFHKGRITDRGHDMLGAKMARELLLRLRYPADMAERVSWLVANHMRFHFFAQHEEADPWKWMRKEAVSGKFRRSADLREAVLQQTEVCCADVIACGHPHASTDGTKAMGACLADIAGRLPIHTRDLAYGPELPKLLGPHTGEVLKTLLMQVRNGQTENTASALYHAAQRRLERLQQM</sequence>
<reference evidence="12 13" key="1">
    <citation type="journal article" date="2021" name="Sci. Rep.">
        <title>The distribution of antibiotic resistance genes in chicken gut microbiota commensals.</title>
        <authorList>
            <person name="Juricova H."/>
            <person name="Matiasovicova J."/>
            <person name="Kubasova T."/>
            <person name="Cejkova D."/>
            <person name="Rychlik I."/>
        </authorList>
    </citation>
    <scope>NUCLEOTIDE SEQUENCE [LARGE SCALE GENOMIC DNA]</scope>
    <source>
        <strain evidence="12 13">An537</strain>
    </source>
</reference>
<dbReference type="NCBIfam" id="TIGR00277">
    <property type="entry name" value="HDIG"/>
    <property type="match status" value="1"/>
</dbReference>
<keyword evidence="7" id="KW-0460">Magnesium</keyword>
<dbReference type="Pfam" id="PF12627">
    <property type="entry name" value="PolyA_pol_RNAbd"/>
    <property type="match status" value="1"/>
</dbReference>
<dbReference type="Gene3D" id="1.10.3090.10">
    <property type="entry name" value="cca-adding enzyme, domain 2"/>
    <property type="match status" value="1"/>
</dbReference>
<dbReference type="EMBL" id="JACJLA010000006">
    <property type="protein sequence ID" value="MBM6912558.1"/>
    <property type="molecule type" value="Genomic_DNA"/>
</dbReference>
<evidence type="ECO:0000256" key="2">
    <source>
        <dbReference type="ARBA" id="ARBA00022679"/>
    </source>
</evidence>
<feature type="domain" description="tRNA nucleotidyltransferase/poly(A) polymerase RNA and SrmB- binding" evidence="11">
    <location>
        <begin position="196"/>
        <end position="238"/>
    </location>
</feature>
<evidence type="ECO:0000256" key="7">
    <source>
        <dbReference type="ARBA" id="ARBA00022842"/>
    </source>
</evidence>
<evidence type="ECO:0000256" key="1">
    <source>
        <dbReference type="ARBA" id="ARBA00001946"/>
    </source>
</evidence>
<keyword evidence="6" id="KW-0547">Nucleotide-binding</keyword>
<evidence type="ECO:0000259" key="11">
    <source>
        <dbReference type="Pfam" id="PF12627"/>
    </source>
</evidence>
<name>A0ABS2GGL3_9FIRM</name>
<dbReference type="SUPFAM" id="SSF81891">
    <property type="entry name" value="Poly A polymerase C-terminal region-like"/>
    <property type="match status" value="1"/>
</dbReference>
<evidence type="ECO:0000256" key="3">
    <source>
        <dbReference type="ARBA" id="ARBA00022694"/>
    </source>
</evidence>
<evidence type="ECO:0000313" key="13">
    <source>
        <dbReference type="Proteomes" id="UP000707138"/>
    </source>
</evidence>
<evidence type="ECO:0000256" key="4">
    <source>
        <dbReference type="ARBA" id="ARBA00022695"/>
    </source>
</evidence>
<dbReference type="Proteomes" id="UP000707138">
    <property type="component" value="Unassembled WGS sequence"/>
</dbReference>
<feature type="domain" description="HD" evidence="10">
    <location>
        <begin position="291"/>
        <end position="358"/>
    </location>
</feature>
<evidence type="ECO:0000313" key="12">
    <source>
        <dbReference type="EMBL" id="MBM6912558.1"/>
    </source>
</evidence>
<keyword evidence="5" id="KW-0479">Metal-binding</keyword>
<dbReference type="CDD" id="cd00077">
    <property type="entry name" value="HDc"/>
    <property type="match status" value="1"/>
</dbReference>
<comment type="caution">
    <text evidence="12">The sequence shown here is derived from an EMBL/GenBank/DDBJ whole genome shotgun (WGS) entry which is preliminary data.</text>
</comment>
<organism evidence="12 13">
    <name type="scientific">Veillonella magna</name>
    <dbReference type="NCBI Taxonomy" id="464322"/>
    <lineage>
        <taxon>Bacteria</taxon>
        <taxon>Bacillati</taxon>
        <taxon>Bacillota</taxon>
        <taxon>Negativicutes</taxon>
        <taxon>Veillonellales</taxon>
        <taxon>Veillonellaceae</taxon>
        <taxon>Veillonella</taxon>
    </lineage>
</organism>
<evidence type="ECO:0000256" key="6">
    <source>
        <dbReference type="ARBA" id="ARBA00022741"/>
    </source>
</evidence>
<dbReference type="RefSeq" id="WP_205087662.1">
    <property type="nucleotide sequence ID" value="NZ_JACJLA010000006.1"/>
</dbReference>
<dbReference type="PANTHER" id="PTHR46173:SF1">
    <property type="entry name" value="CCA TRNA NUCLEOTIDYLTRANSFERASE 1, MITOCHONDRIAL"/>
    <property type="match status" value="1"/>
</dbReference>
<dbReference type="Pfam" id="PF01966">
    <property type="entry name" value="HD"/>
    <property type="match status" value="1"/>
</dbReference>
<dbReference type="CDD" id="cd05398">
    <property type="entry name" value="NT_ClassII-CCAase"/>
    <property type="match status" value="1"/>
</dbReference>